<sequence length="339" mass="38386">MPRRSAARARGIQAMQPDHVKPHALDARHCLRNMSANNVASYLRGVYGSAPPDKVAGWRWGGVDIIWLDLLDDWTTRCLLSHQHDNLEQCVHSSNQEQVGGCWVAHRNVGFYLPPIGSKMQYPVIWQYRHALRCAGSLSEFGGVRGPPKEFEGKWIEVFHYFGGLGTHSLEASNVWLYRTKGSGTWYYTGRMLAFSDTADLANYLRLPTNLTKGKLIKQAQQALGRHVSTLAFTHHVDHGYAKQRVCSAPGAGFSTVYYYQYELIVLNSSIQQLKRCPPLRGLRSGWSADDEFKPCNACESFVEPRSWQSVFKARDERWQLKVMRCARAAQARVKLVVS</sequence>
<proteinExistence type="predicted"/>
<protein>
    <submittedName>
        <fullName evidence="1">Uncharacterized protein</fullName>
    </submittedName>
</protein>
<reference evidence="1" key="1">
    <citation type="submission" date="2021-01" db="EMBL/GenBank/DDBJ databases">
        <authorList>
            <person name="Corre E."/>
            <person name="Pelletier E."/>
            <person name="Niang G."/>
            <person name="Scheremetjew M."/>
            <person name="Finn R."/>
            <person name="Kale V."/>
            <person name="Holt S."/>
            <person name="Cochrane G."/>
            <person name="Meng A."/>
            <person name="Brown T."/>
            <person name="Cohen L."/>
        </authorList>
    </citation>
    <scope>NUCLEOTIDE SEQUENCE</scope>
    <source>
        <strain evidence="1">PLY182g</strain>
    </source>
</reference>
<evidence type="ECO:0000313" key="1">
    <source>
        <dbReference type="EMBL" id="CAD8612221.1"/>
    </source>
</evidence>
<dbReference type="AlphaFoldDB" id="A0A7S0LGN5"/>
<name>A0A7S0LGN5_9EUKA</name>
<accession>A0A7S0LGN5</accession>
<organism evidence="1">
    <name type="scientific">Coccolithus braarudii</name>
    <dbReference type="NCBI Taxonomy" id="221442"/>
    <lineage>
        <taxon>Eukaryota</taxon>
        <taxon>Haptista</taxon>
        <taxon>Haptophyta</taxon>
        <taxon>Prymnesiophyceae</taxon>
        <taxon>Coccolithales</taxon>
        <taxon>Coccolithaceae</taxon>
        <taxon>Coccolithus</taxon>
    </lineage>
</organism>
<gene>
    <name evidence="1" type="ORF">CPEL01642_LOCUS15601</name>
</gene>
<dbReference type="EMBL" id="HBEY01032739">
    <property type="protein sequence ID" value="CAD8612221.1"/>
    <property type="molecule type" value="Transcribed_RNA"/>
</dbReference>